<organism evidence="2 3">
    <name type="scientific">Solibacillus palustris</name>
    <dbReference type="NCBI Taxonomy" id="2908203"/>
    <lineage>
        <taxon>Bacteria</taxon>
        <taxon>Bacillati</taxon>
        <taxon>Bacillota</taxon>
        <taxon>Bacilli</taxon>
        <taxon>Bacillales</taxon>
        <taxon>Caryophanaceae</taxon>
        <taxon>Solibacillus</taxon>
    </lineage>
</organism>
<dbReference type="PANTHER" id="PTHR47704:SF1">
    <property type="entry name" value="POTASSIUM TRANSPORTER KIMA"/>
    <property type="match status" value="1"/>
</dbReference>
<keyword evidence="1" id="KW-0812">Transmembrane</keyword>
<feature type="transmembrane region" description="Helical" evidence="1">
    <location>
        <begin position="75"/>
        <end position="93"/>
    </location>
</feature>
<evidence type="ECO:0000313" key="2">
    <source>
        <dbReference type="EMBL" id="MCH7320420.1"/>
    </source>
</evidence>
<evidence type="ECO:0000256" key="1">
    <source>
        <dbReference type="SAM" id="Phobius"/>
    </source>
</evidence>
<keyword evidence="3" id="KW-1185">Reference proteome</keyword>
<dbReference type="RefSeq" id="WP_241367439.1">
    <property type="nucleotide sequence ID" value="NZ_JAKZFC010000001.1"/>
</dbReference>
<keyword evidence="1" id="KW-0472">Membrane</keyword>
<evidence type="ECO:0008006" key="4">
    <source>
        <dbReference type="Google" id="ProtNLM"/>
    </source>
</evidence>
<dbReference type="EMBL" id="JAKZFC010000001">
    <property type="protein sequence ID" value="MCH7320420.1"/>
    <property type="molecule type" value="Genomic_DNA"/>
</dbReference>
<accession>A0ABS9U7V2</accession>
<dbReference type="InterPro" id="IPR053153">
    <property type="entry name" value="APC_K+_Transporter"/>
</dbReference>
<sequence>MIALSIAAILCIVVFQGNTEQLIPLYAVGVFVPFTCALLGLVICYWKTAQMIVPLLAMLLTSTVVIALIMSKWMVVWPVVIFVPIIVYGCLRIRHHYDEVAQSLTNETVFPNYNGQIMIIPISGIYQTTKKALAILELQHCSNMYALYIGHSKEDVAHMKEEWAKFAPNIRLITFVSSNQYLLKPLMRTILKIKARADKQNYHVMVAVPQLVTQKKRHAALHNHHAFALKQALLAQPGISIMNVPYSVQPNHDKG</sequence>
<protein>
    <recommendedName>
        <fullName evidence="4">Amino acid permease</fullName>
    </recommendedName>
</protein>
<gene>
    <name evidence="2" type="ORF">LZ480_00855</name>
</gene>
<dbReference type="PANTHER" id="PTHR47704">
    <property type="entry name" value="POTASSIUM TRANSPORTER KIMA"/>
    <property type="match status" value="1"/>
</dbReference>
<dbReference type="Proteomes" id="UP001316087">
    <property type="component" value="Unassembled WGS sequence"/>
</dbReference>
<keyword evidence="1" id="KW-1133">Transmembrane helix</keyword>
<feature type="transmembrane region" description="Helical" evidence="1">
    <location>
        <begin position="26"/>
        <end position="45"/>
    </location>
</feature>
<comment type="caution">
    <text evidence="2">The sequence shown here is derived from an EMBL/GenBank/DDBJ whole genome shotgun (WGS) entry which is preliminary data.</text>
</comment>
<evidence type="ECO:0000313" key="3">
    <source>
        <dbReference type="Proteomes" id="UP001316087"/>
    </source>
</evidence>
<feature type="transmembrane region" description="Helical" evidence="1">
    <location>
        <begin position="52"/>
        <end position="69"/>
    </location>
</feature>
<proteinExistence type="predicted"/>
<name>A0ABS9U7V2_9BACL</name>
<reference evidence="2 3" key="1">
    <citation type="submission" date="2022-03" db="EMBL/GenBank/DDBJ databases">
        <authorList>
            <person name="Jo J.-H."/>
            <person name="Im W.-T."/>
        </authorList>
    </citation>
    <scope>NUCLEOTIDE SEQUENCE [LARGE SCALE GENOMIC DNA]</scope>
    <source>
        <strain evidence="2 3">MA9</strain>
    </source>
</reference>